<feature type="compositionally biased region" description="Pro residues" evidence="2">
    <location>
        <begin position="62"/>
        <end position="74"/>
    </location>
</feature>
<evidence type="ECO:0000313" key="3">
    <source>
        <dbReference type="EMBL" id="KAK9891542.1"/>
    </source>
</evidence>
<proteinExistence type="inferred from homology"/>
<feature type="region of interest" description="Disordered" evidence="2">
    <location>
        <begin position="1"/>
        <end position="95"/>
    </location>
</feature>
<sequence>MDNHGGQSMPRAHRPRAPIMSTPVPLTAPLGPLRPPQPVTLIAPRPENERATNEYVETPFRAAPPSPPPTPPRAPRPRRLDIPPPLPPVTKQPPSTLSFQKERVDQCIQSTSIICSECGRCRCASCQLPRPLPEKWVCGNCLLSADTIIDYTSCLCCVKGLFYHCSETDSGASESCADNPCGCGPNKRAARWGCLGALSCVLPCLWLYWPLRGCKRIVEVCYAQHSRSGCRCQPTVPTPEKRLLDSSPDL</sequence>
<dbReference type="AlphaFoldDB" id="A0AAW1VH36"/>
<accession>A0AAW1VH36</accession>
<keyword evidence="4" id="KW-1185">Reference proteome</keyword>
<gene>
    <name evidence="3" type="ORF">WA026_015503</name>
</gene>
<dbReference type="GO" id="GO:0016020">
    <property type="term" value="C:membrane"/>
    <property type="evidence" value="ECO:0007669"/>
    <property type="project" value="InterPro"/>
</dbReference>
<feature type="compositionally biased region" description="Pro residues" evidence="2">
    <location>
        <begin position="82"/>
        <end position="91"/>
    </location>
</feature>
<dbReference type="GO" id="GO:0048513">
    <property type="term" value="P:animal organ development"/>
    <property type="evidence" value="ECO:0007669"/>
    <property type="project" value="TreeGrafter"/>
</dbReference>
<organism evidence="3 4">
    <name type="scientific">Henosepilachna vigintioctopunctata</name>
    <dbReference type="NCBI Taxonomy" id="420089"/>
    <lineage>
        <taxon>Eukaryota</taxon>
        <taxon>Metazoa</taxon>
        <taxon>Ecdysozoa</taxon>
        <taxon>Arthropoda</taxon>
        <taxon>Hexapoda</taxon>
        <taxon>Insecta</taxon>
        <taxon>Pterygota</taxon>
        <taxon>Neoptera</taxon>
        <taxon>Endopterygota</taxon>
        <taxon>Coleoptera</taxon>
        <taxon>Polyphaga</taxon>
        <taxon>Cucujiformia</taxon>
        <taxon>Coccinelloidea</taxon>
        <taxon>Coccinellidae</taxon>
        <taxon>Epilachninae</taxon>
        <taxon>Epilachnini</taxon>
        <taxon>Henosepilachna</taxon>
    </lineage>
</organism>
<dbReference type="PANTHER" id="PTHR12365:SF7">
    <property type="entry name" value="PROTEIN SPROUTY"/>
    <property type="match status" value="1"/>
</dbReference>
<evidence type="ECO:0000256" key="1">
    <source>
        <dbReference type="ARBA" id="ARBA00010964"/>
    </source>
</evidence>
<dbReference type="PROSITE" id="PS51227">
    <property type="entry name" value="SPR"/>
    <property type="match status" value="1"/>
</dbReference>
<dbReference type="EMBL" id="JARQZJ010000129">
    <property type="protein sequence ID" value="KAK9891542.1"/>
    <property type="molecule type" value="Genomic_DNA"/>
</dbReference>
<dbReference type="PANTHER" id="PTHR12365">
    <property type="entry name" value="SPROUTY"/>
    <property type="match status" value="1"/>
</dbReference>
<comment type="caution">
    <text evidence="3">The sequence shown here is derived from an EMBL/GenBank/DDBJ whole genome shotgun (WGS) entry which is preliminary data.</text>
</comment>
<dbReference type="GO" id="GO:0005829">
    <property type="term" value="C:cytosol"/>
    <property type="evidence" value="ECO:0007669"/>
    <property type="project" value="TreeGrafter"/>
</dbReference>
<reference evidence="3 4" key="1">
    <citation type="submission" date="2023-03" db="EMBL/GenBank/DDBJ databases">
        <title>Genome insight into feeding habits of ladybird beetles.</title>
        <authorList>
            <person name="Li H.-S."/>
            <person name="Huang Y.-H."/>
            <person name="Pang H."/>
        </authorList>
    </citation>
    <scope>NUCLEOTIDE SEQUENCE [LARGE SCALE GENOMIC DNA]</scope>
    <source>
        <strain evidence="3">SYSU_2023b</strain>
        <tissue evidence="3">Whole body</tissue>
    </source>
</reference>
<dbReference type="Pfam" id="PF05210">
    <property type="entry name" value="Sprouty"/>
    <property type="match status" value="1"/>
</dbReference>
<dbReference type="GO" id="GO:0046580">
    <property type="term" value="P:negative regulation of Ras protein signal transduction"/>
    <property type="evidence" value="ECO:0007669"/>
    <property type="project" value="TreeGrafter"/>
</dbReference>
<dbReference type="Proteomes" id="UP001431783">
    <property type="component" value="Unassembled WGS sequence"/>
</dbReference>
<dbReference type="InterPro" id="IPR007875">
    <property type="entry name" value="Sprouty"/>
</dbReference>
<evidence type="ECO:0000313" key="4">
    <source>
        <dbReference type="Proteomes" id="UP001431783"/>
    </source>
</evidence>
<dbReference type="GO" id="GO:0040037">
    <property type="term" value="P:negative regulation of fibroblast growth factor receptor signaling pathway"/>
    <property type="evidence" value="ECO:0007669"/>
    <property type="project" value="TreeGrafter"/>
</dbReference>
<evidence type="ECO:0000256" key="2">
    <source>
        <dbReference type="SAM" id="MobiDB-lite"/>
    </source>
</evidence>
<comment type="similarity">
    <text evidence="1">Belongs to the sprouty family.</text>
</comment>
<name>A0AAW1VH36_9CUCU</name>
<evidence type="ECO:0008006" key="5">
    <source>
        <dbReference type="Google" id="ProtNLM"/>
    </source>
</evidence>
<protein>
    <recommendedName>
        <fullName evidence="5">Sprouty</fullName>
    </recommendedName>
</protein>
<dbReference type="InterPro" id="IPR051192">
    <property type="entry name" value="Sprouty_domain"/>
</dbReference>